<proteinExistence type="inferred from homology"/>
<dbReference type="InterPro" id="IPR013556">
    <property type="entry name" value="Flag_M-ring_C"/>
</dbReference>
<keyword evidence="13" id="KW-0282">Flagellum</keyword>
<comment type="subcellular location">
    <subcellularLocation>
        <location evidence="1">Bacterial flagellum basal body</location>
    </subcellularLocation>
    <subcellularLocation>
        <location evidence="2">Cell membrane</location>
        <topology evidence="2">Multi-pass membrane protein</topology>
    </subcellularLocation>
</comment>
<evidence type="ECO:0000256" key="5">
    <source>
        <dbReference type="ARBA" id="ARBA00022692"/>
    </source>
</evidence>
<protein>
    <submittedName>
        <fullName evidence="13">Flagellar M-ring protein FliF</fullName>
    </submittedName>
</protein>
<name>A0A7Z2ZV38_9BURK</name>
<feature type="transmembrane region" description="Helical" evidence="10">
    <location>
        <begin position="393"/>
        <end position="412"/>
    </location>
</feature>
<dbReference type="GO" id="GO:0005886">
    <property type="term" value="C:plasma membrane"/>
    <property type="evidence" value="ECO:0007669"/>
    <property type="project" value="UniProtKB-SubCell"/>
</dbReference>
<evidence type="ECO:0000256" key="7">
    <source>
        <dbReference type="ARBA" id="ARBA00023136"/>
    </source>
</evidence>
<evidence type="ECO:0000313" key="14">
    <source>
        <dbReference type="Proteomes" id="UP000502415"/>
    </source>
</evidence>
<dbReference type="EMBL" id="CP051685">
    <property type="protein sequence ID" value="QJE03193.1"/>
    <property type="molecule type" value="Genomic_DNA"/>
</dbReference>
<dbReference type="PANTHER" id="PTHR30046:SF0">
    <property type="entry name" value="FLAGELLAR M-RING PROTEIN"/>
    <property type="match status" value="1"/>
</dbReference>
<evidence type="ECO:0000259" key="11">
    <source>
        <dbReference type="Pfam" id="PF01514"/>
    </source>
</evidence>
<evidence type="ECO:0000256" key="3">
    <source>
        <dbReference type="ARBA" id="ARBA00007971"/>
    </source>
</evidence>
<dbReference type="GO" id="GO:0009431">
    <property type="term" value="C:bacterial-type flagellum basal body, MS ring"/>
    <property type="evidence" value="ECO:0007669"/>
    <property type="project" value="InterPro"/>
</dbReference>
<evidence type="ECO:0000256" key="9">
    <source>
        <dbReference type="SAM" id="MobiDB-lite"/>
    </source>
</evidence>
<dbReference type="PRINTS" id="PR01009">
    <property type="entry name" value="FLGMRINGFLIF"/>
</dbReference>
<dbReference type="Pfam" id="PF08345">
    <property type="entry name" value="YscJ_FliF_C"/>
    <property type="match status" value="1"/>
</dbReference>
<dbReference type="Proteomes" id="UP000502415">
    <property type="component" value="Chromosome"/>
</dbReference>
<evidence type="ECO:0000256" key="8">
    <source>
        <dbReference type="ARBA" id="ARBA00023143"/>
    </source>
</evidence>
<organism evidence="13 14">
    <name type="scientific">Massilia forsythiae</name>
    <dbReference type="NCBI Taxonomy" id="2728020"/>
    <lineage>
        <taxon>Bacteria</taxon>
        <taxon>Pseudomonadati</taxon>
        <taxon>Pseudomonadota</taxon>
        <taxon>Betaproteobacteria</taxon>
        <taxon>Burkholderiales</taxon>
        <taxon>Oxalobacteraceae</taxon>
        <taxon>Telluria group</taxon>
        <taxon>Massilia</taxon>
    </lineage>
</organism>
<sequence length="456" mass="48867">MVFIVAAVAGLAVWSLTASYQVLFSDLGQRDAAAMTAELDKLKVPYRLEGDGNTILVPAEQVHKTRLKLMAGELPLHGGVGFEVFNNADFGMTEFVQKVNYQRAVQGELTRTIQAIENVQSARVHLAIPEQGLFKKTVNHPKASVTIAMKRDTALSHEQTVGIARLAAAAVPEMQTGDVTIVDQHGNALTGAAGEADLQGGAQLDSKRSTEEYLARKAARVLDSTFGPGQAVASVDVVLNLDQSKVTTEEVLPARGAATGLAVRQRVVNRDPDADGVQGARPDDVKRSTETEYQAGRRVEQVSVAAGAIRRMTVAVMVQPALHEIQREQLKEVVAMAVGLNPDRGDAIVLYSADRIAPIMPHTDVTPPQAPAAPDTAQALPQARRGEGFDTGLAVRLLLAAFLVIAAALLLYRRRRTARARQPGRLSASEREALLRDVRGWIGNTDGAAALDRSKP</sequence>
<dbReference type="InterPro" id="IPR045851">
    <property type="entry name" value="AMP-bd_C_sf"/>
</dbReference>
<dbReference type="InterPro" id="IPR000067">
    <property type="entry name" value="FlgMring_FliF"/>
</dbReference>
<dbReference type="InterPro" id="IPR043427">
    <property type="entry name" value="YscJ/FliF"/>
</dbReference>
<feature type="domain" description="Flagellar M-ring N-terminal" evidence="11">
    <location>
        <begin position="18"/>
        <end position="190"/>
    </location>
</feature>
<dbReference type="AlphaFoldDB" id="A0A7Z2ZV38"/>
<dbReference type="PANTHER" id="PTHR30046">
    <property type="entry name" value="FLAGELLAR M-RING PROTEIN"/>
    <property type="match status" value="1"/>
</dbReference>
<keyword evidence="8" id="KW-0975">Bacterial flagellum</keyword>
<keyword evidence="4" id="KW-1003">Cell membrane</keyword>
<dbReference type="InterPro" id="IPR006182">
    <property type="entry name" value="FliF_N_dom"/>
</dbReference>
<evidence type="ECO:0000256" key="4">
    <source>
        <dbReference type="ARBA" id="ARBA00022475"/>
    </source>
</evidence>
<accession>A0A7Z2ZV38</accession>
<feature type="domain" description="Flagellar M-ring C-terminal" evidence="12">
    <location>
        <begin position="222"/>
        <end position="350"/>
    </location>
</feature>
<keyword evidence="14" id="KW-1185">Reference proteome</keyword>
<feature type="region of interest" description="Disordered" evidence="9">
    <location>
        <begin position="269"/>
        <end position="291"/>
    </location>
</feature>
<dbReference type="GO" id="GO:0003774">
    <property type="term" value="F:cytoskeletal motor activity"/>
    <property type="evidence" value="ECO:0007669"/>
    <property type="project" value="InterPro"/>
</dbReference>
<evidence type="ECO:0000313" key="13">
    <source>
        <dbReference type="EMBL" id="QJE03193.1"/>
    </source>
</evidence>
<evidence type="ECO:0000256" key="10">
    <source>
        <dbReference type="SAM" id="Phobius"/>
    </source>
</evidence>
<keyword evidence="7 10" id="KW-0472">Membrane</keyword>
<dbReference type="Pfam" id="PF01514">
    <property type="entry name" value="YscJ_FliF"/>
    <property type="match status" value="1"/>
</dbReference>
<keyword evidence="5 10" id="KW-0812">Transmembrane</keyword>
<evidence type="ECO:0000259" key="12">
    <source>
        <dbReference type="Pfam" id="PF08345"/>
    </source>
</evidence>
<comment type="similarity">
    <text evidence="3">Belongs to the FliF family.</text>
</comment>
<dbReference type="KEGG" id="mfy:HH212_05175"/>
<dbReference type="Gene3D" id="3.30.300.30">
    <property type="match status" value="1"/>
</dbReference>
<dbReference type="NCBIfam" id="TIGR00206">
    <property type="entry name" value="fliF"/>
    <property type="match status" value="1"/>
</dbReference>
<feature type="compositionally biased region" description="Basic and acidic residues" evidence="9">
    <location>
        <begin position="281"/>
        <end position="291"/>
    </location>
</feature>
<evidence type="ECO:0000256" key="6">
    <source>
        <dbReference type="ARBA" id="ARBA00022989"/>
    </source>
</evidence>
<evidence type="ECO:0000256" key="2">
    <source>
        <dbReference type="ARBA" id="ARBA00004651"/>
    </source>
</evidence>
<keyword evidence="13" id="KW-0966">Cell projection</keyword>
<keyword evidence="6 10" id="KW-1133">Transmembrane helix</keyword>
<gene>
    <name evidence="13" type="primary">fliF</name>
    <name evidence="13" type="ORF">HH212_05175</name>
</gene>
<reference evidence="13 14" key="1">
    <citation type="submission" date="2020-04" db="EMBL/GenBank/DDBJ databases">
        <title>Genome sequencing of novel species.</title>
        <authorList>
            <person name="Heo J."/>
            <person name="Kim S.-J."/>
            <person name="Kim J.-S."/>
            <person name="Hong S.-B."/>
            <person name="Kwon S.-W."/>
        </authorList>
    </citation>
    <scope>NUCLEOTIDE SEQUENCE [LARGE SCALE GENOMIC DNA]</scope>
    <source>
        <strain evidence="13 14">GN2-R2</strain>
    </source>
</reference>
<evidence type="ECO:0000256" key="1">
    <source>
        <dbReference type="ARBA" id="ARBA00004117"/>
    </source>
</evidence>
<dbReference type="GO" id="GO:0071973">
    <property type="term" value="P:bacterial-type flagellum-dependent cell motility"/>
    <property type="evidence" value="ECO:0007669"/>
    <property type="project" value="InterPro"/>
</dbReference>
<keyword evidence="13" id="KW-0969">Cilium</keyword>